<dbReference type="EMBL" id="CP144696">
    <property type="protein sequence ID" value="WVZ12838.1"/>
    <property type="molecule type" value="Genomic_DNA"/>
</dbReference>
<accession>A0AAQ3NPM8</accession>
<organism evidence="2 3">
    <name type="scientific">Vigna mungo</name>
    <name type="common">Black gram</name>
    <name type="synonym">Phaseolus mungo</name>
    <dbReference type="NCBI Taxonomy" id="3915"/>
    <lineage>
        <taxon>Eukaryota</taxon>
        <taxon>Viridiplantae</taxon>
        <taxon>Streptophyta</taxon>
        <taxon>Embryophyta</taxon>
        <taxon>Tracheophyta</taxon>
        <taxon>Spermatophyta</taxon>
        <taxon>Magnoliopsida</taxon>
        <taxon>eudicotyledons</taxon>
        <taxon>Gunneridae</taxon>
        <taxon>Pentapetalae</taxon>
        <taxon>rosids</taxon>
        <taxon>fabids</taxon>
        <taxon>Fabales</taxon>
        <taxon>Fabaceae</taxon>
        <taxon>Papilionoideae</taxon>
        <taxon>50 kb inversion clade</taxon>
        <taxon>NPAAA clade</taxon>
        <taxon>indigoferoid/millettioid clade</taxon>
        <taxon>Phaseoleae</taxon>
        <taxon>Vigna</taxon>
    </lineage>
</organism>
<feature type="region of interest" description="Disordered" evidence="1">
    <location>
        <begin position="53"/>
        <end position="78"/>
    </location>
</feature>
<evidence type="ECO:0000313" key="3">
    <source>
        <dbReference type="Proteomes" id="UP001374535"/>
    </source>
</evidence>
<name>A0AAQ3NPM8_VIGMU</name>
<evidence type="ECO:0000256" key="1">
    <source>
        <dbReference type="SAM" id="MobiDB-lite"/>
    </source>
</evidence>
<sequence length="148" mass="16918">MLFLTHNLRLPSIAGSSTQKPKQRNQESQFKYPNCESIFSRNLHLICGAKAFSSHTDQHKPARKPKKQKQKPDQEFLPKLSEVVVKERENPCFPAISKRNIPLKSKNRKIEIDITGCALLPSSKTASPESPPQRHWGSWVSEIRHLLL</sequence>
<proteinExistence type="predicted"/>
<reference evidence="2 3" key="1">
    <citation type="journal article" date="2023" name="Life. Sci Alliance">
        <title>Evolutionary insights into 3D genome organization and epigenetic landscape of Vigna mungo.</title>
        <authorList>
            <person name="Junaid A."/>
            <person name="Singh B."/>
            <person name="Bhatia S."/>
        </authorList>
    </citation>
    <scope>NUCLEOTIDE SEQUENCE [LARGE SCALE GENOMIC DNA]</scope>
    <source>
        <strain evidence="2">Urdbean</strain>
    </source>
</reference>
<dbReference type="AlphaFoldDB" id="A0AAQ3NPM8"/>
<gene>
    <name evidence="2" type="ORF">V8G54_017368</name>
</gene>
<keyword evidence="3" id="KW-1185">Reference proteome</keyword>
<dbReference type="Proteomes" id="UP001374535">
    <property type="component" value="Chromosome 5"/>
</dbReference>
<protein>
    <submittedName>
        <fullName evidence="2">Uncharacterized protein</fullName>
    </submittedName>
</protein>
<evidence type="ECO:0000313" key="2">
    <source>
        <dbReference type="EMBL" id="WVZ12838.1"/>
    </source>
</evidence>